<name>A0A1S7QTX6_9HYPH</name>
<protein>
    <recommendedName>
        <fullName evidence="2">UPF0145 protein AGR7C_Lc100177</fullName>
    </recommendedName>
</protein>
<dbReference type="PANTHER" id="PTHR34068">
    <property type="entry name" value="UPF0145 PROTEIN YBJQ"/>
    <property type="match status" value="1"/>
</dbReference>
<evidence type="ECO:0000313" key="4">
    <source>
        <dbReference type="Proteomes" id="UP000191987"/>
    </source>
</evidence>
<dbReference type="PANTHER" id="PTHR34068:SF1">
    <property type="entry name" value="UPF0145 PROTEIN YBJQ"/>
    <property type="match status" value="1"/>
</dbReference>
<dbReference type="InterPro" id="IPR002765">
    <property type="entry name" value="UPF0145_YbjQ-like"/>
</dbReference>
<dbReference type="AlphaFoldDB" id="A0A1S7QTX6"/>
<proteinExistence type="inferred from homology"/>
<accession>A0A1S7QTX6</accession>
<evidence type="ECO:0000313" key="3">
    <source>
        <dbReference type="EMBL" id="CUX41844.1"/>
    </source>
</evidence>
<evidence type="ECO:0000256" key="1">
    <source>
        <dbReference type="ARBA" id="ARBA00010751"/>
    </source>
</evidence>
<reference evidence="3 4" key="1">
    <citation type="submission" date="2016-01" db="EMBL/GenBank/DDBJ databases">
        <authorList>
            <person name="Oliw E.H."/>
        </authorList>
    </citation>
    <scope>NUCLEOTIDE SEQUENCE [LARGE SCALE GENOMIC DNA]</scope>
    <source>
        <strain evidence="3 4">Zutra 3-1</strain>
    </source>
</reference>
<sequence>MPKCKSCGTEYWISGTEFCVDCESREKSKQLQVLTDRMILTTSIDVPNRAIEKVISIVASETAIGMNVFKDIANNWRDFVGGRSETSQNSLRETREACIEGLKKEAAKVGADAVIAVDFTYNQLNTSGPGGILFVAATGTAVALKPLG</sequence>
<gene>
    <name evidence="3" type="ORF">AGR7C_Lc100177</name>
</gene>
<dbReference type="RefSeq" id="WP_065656469.1">
    <property type="nucleotide sequence ID" value="NZ_LT009749.1"/>
</dbReference>
<comment type="similarity">
    <text evidence="1 2">Belongs to the UPF0145 family.</text>
</comment>
<dbReference type="Gene3D" id="3.30.110.70">
    <property type="entry name" value="Hypothetical protein apc22750. Chain B"/>
    <property type="match status" value="1"/>
</dbReference>
<dbReference type="EMBL" id="FBWG01000028">
    <property type="protein sequence ID" value="CUX41844.1"/>
    <property type="molecule type" value="Genomic_DNA"/>
</dbReference>
<organism evidence="3 4">
    <name type="scientific">Agrobacterium deltaense Zutra 3/1</name>
    <dbReference type="NCBI Taxonomy" id="1183427"/>
    <lineage>
        <taxon>Bacteria</taxon>
        <taxon>Pseudomonadati</taxon>
        <taxon>Pseudomonadota</taxon>
        <taxon>Alphaproteobacteria</taxon>
        <taxon>Hyphomicrobiales</taxon>
        <taxon>Rhizobiaceae</taxon>
        <taxon>Rhizobium/Agrobacterium group</taxon>
        <taxon>Agrobacterium</taxon>
    </lineage>
</organism>
<dbReference type="Proteomes" id="UP000191987">
    <property type="component" value="Unassembled WGS sequence"/>
</dbReference>
<dbReference type="Pfam" id="PF01906">
    <property type="entry name" value="YbjQ_1"/>
    <property type="match status" value="1"/>
</dbReference>
<dbReference type="SUPFAM" id="SSF117782">
    <property type="entry name" value="YbjQ-like"/>
    <property type="match status" value="1"/>
</dbReference>
<evidence type="ECO:0000256" key="2">
    <source>
        <dbReference type="HAMAP-Rule" id="MF_00338"/>
    </source>
</evidence>
<dbReference type="InterPro" id="IPR035439">
    <property type="entry name" value="UPF0145_dom_sf"/>
</dbReference>
<dbReference type="HAMAP" id="MF_00338">
    <property type="entry name" value="UPF0145"/>
    <property type="match status" value="1"/>
</dbReference>